<comment type="caution">
    <text evidence="12">The sequence shown here is derived from an EMBL/GenBank/DDBJ whole genome shotgun (WGS) entry which is preliminary data.</text>
</comment>
<dbReference type="PROSITE" id="PS50011">
    <property type="entry name" value="PROTEIN_KINASE_DOM"/>
    <property type="match status" value="1"/>
</dbReference>
<keyword evidence="6 9" id="KW-0067">ATP-binding</keyword>
<proteinExistence type="inferred from homology"/>
<evidence type="ECO:0000313" key="13">
    <source>
        <dbReference type="Proteomes" id="UP000887229"/>
    </source>
</evidence>
<dbReference type="EMBL" id="MU251259">
    <property type="protein sequence ID" value="KAG9252953.1"/>
    <property type="molecule type" value="Genomic_DNA"/>
</dbReference>
<reference evidence="12" key="1">
    <citation type="journal article" date="2021" name="IMA Fungus">
        <title>Genomic characterization of three marine fungi, including Emericellopsis atlantica sp. nov. with signatures of a generalist lifestyle and marine biomass degradation.</title>
        <authorList>
            <person name="Hagestad O.C."/>
            <person name="Hou L."/>
            <person name="Andersen J.H."/>
            <person name="Hansen E.H."/>
            <person name="Altermark B."/>
            <person name="Li C."/>
            <person name="Kuhnert E."/>
            <person name="Cox R.J."/>
            <person name="Crous P.W."/>
            <person name="Spatafora J.W."/>
            <person name="Lail K."/>
            <person name="Amirebrahimi M."/>
            <person name="Lipzen A."/>
            <person name="Pangilinan J."/>
            <person name="Andreopoulos W."/>
            <person name="Hayes R.D."/>
            <person name="Ng V."/>
            <person name="Grigoriev I.V."/>
            <person name="Jackson S.A."/>
            <person name="Sutton T.D.S."/>
            <person name="Dobson A.D.W."/>
            <person name="Rama T."/>
        </authorList>
    </citation>
    <scope>NUCLEOTIDE SEQUENCE</scope>
    <source>
        <strain evidence="12">TS7</strain>
    </source>
</reference>
<sequence length="413" mass="47489">MRLLSRVWHQTPWPRSTAVAPRLDTTALIEEENSPDYHPDRFMPVHLGQIVNSRYQVANKLGHGANSTVWLARDLHRWRWSVERYVALKVNATGTRSGLLSPENEVDVMKHIGAANPKHGGWHFVRKLADSFTQDSHVCLVSEALREPLWLYRKRYVGQVIPPDILKILLQMILKALDYLHSECHVIHTDLKPGNIMVRVEDPDIFQQSAKDEFENPLPQKHLDDRVIYLARNNYGPLERPTGSIQLVDFDLARRSKPGELLKGAIQSEVYRAPEVILNSGYTYSTDIWSLGVLLWDLLQIQPLFRPMNPQNPEEYSEAVHLGQITALLGHAPPTLVSQGDRSNMFYQPDGTLRKETHVPLDFSFEKAITCMEGEEKRRFICFVKRMLTWVPGERSTAKELLDDPWLYEDFSS</sequence>
<evidence type="ECO:0000313" key="12">
    <source>
        <dbReference type="EMBL" id="KAG9252953.1"/>
    </source>
</evidence>
<evidence type="ECO:0000256" key="6">
    <source>
        <dbReference type="ARBA" id="ARBA00022840"/>
    </source>
</evidence>
<dbReference type="SMART" id="SM00220">
    <property type="entry name" value="S_TKc"/>
    <property type="match status" value="1"/>
</dbReference>
<dbReference type="PROSITE" id="PS00108">
    <property type="entry name" value="PROTEIN_KINASE_ST"/>
    <property type="match status" value="1"/>
</dbReference>
<dbReference type="GO" id="GO:0005524">
    <property type="term" value="F:ATP binding"/>
    <property type="evidence" value="ECO:0007669"/>
    <property type="project" value="UniProtKB-UniRule"/>
</dbReference>
<dbReference type="GO" id="GO:0000245">
    <property type="term" value="P:spliceosomal complex assembly"/>
    <property type="evidence" value="ECO:0007669"/>
    <property type="project" value="TreeGrafter"/>
</dbReference>
<keyword evidence="4 9" id="KW-0547">Nucleotide-binding</keyword>
<organism evidence="12 13">
    <name type="scientific">Emericellopsis atlantica</name>
    <dbReference type="NCBI Taxonomy" id="2614577"/>
    <lineage>
        <taxon>Eukaryota</taxon>
        <taxon>Fungi</taxon>
        <taxon>Dikarya</taxon>
        <taxon>Ascomycota</taxon>
        <taxon>Pezizomycotina</taxon>
        <taxon>Sordariomycetes</taxon>
        <taxon>Hypocreomycetidae</taxon>
        <taxon>Hypocreales</taxon>
        <taxon>Bionectriaceae</taxon>
        <taxon>Emericellopsis</taxon>
    </lineage>
</organism>
<dbReference type="Pfam" id="PF00069">
    <property type="entry name" value="Pkinase"/>
    <property type="match status" value="1"/>
</dbReference>
<dbReference type="PROSITE" id="PS00107">
    <property type="entry name" value="PROTEIN_KINASE_ATP"/>
    <property type="match status" value="1"/>
</dbReference>
<keyword evidence="13" id="KW-1185">Reference proteome</keyword>
<keyword evidence="2 10" id="KW-0723">Serine/threonine-protein kinase</keyword>
<dbReference type="InterPro" id="IPR011009">
    <property type="entry name" value="Kinase-like_dom_sf"/>
</dbReference>
<dbReference type="InterPro" id="IPR000719">
    <property type="entry name" value="Prot_kinase_dom"/>
</dbReference>
<dbReference type="GO" id="GO:0004674">
    <property type="term" value="F:protein serine/threonine kinase activity"/>
    <property type="evidence" value="ECO:0007669"/>
    <property type="project" value="UniProtKB-KW"/>
</dbReference>
<evidence type="ECO:0000256" key="7">
    <source>
        <dbReference type="ARBA" id="ARBA00047899"/>
    </source>
</evidence>
<dbReference type="PANTHER" id="PTHR47634:SF9">
    <property type="entry name" value="PROTEIN KINASE DOMAIN-CONTAINING PROTEIN-RELATED"/>
    <property type="match status" value="1"/>
</dbReference>
<dbReference type="Proteomes" id="UP000887229">
    <property type="component" value="Unassembled WGS sequence"/>
</dbReference>
<dbReference type="EC" id="2.7.11.1" evidence="1"/>
<dbReference type="AlphaFoldDB" id="A0A9P7ZIX4"/>
<dbReference type="PANTHER" id="PTHR47634">
    <property type="entry name" value="PROTEIN KINASE DOMAIN-CONTAINING PROTEIN-RELATED"/>
    <property type="match status" value="1"/>
</dbReference>
<feature type="binding site" evidence="9">
    <location>
        <position position="89"/>
    </location>
    <ligand>
        <name>ATP</name>
        <dbReference type="ChEBI" id="CHEBI:30616"/>
    </ligand>
</feature>
<dbReference type="Gene3D" id="1.10.510.10">
    <property type="entry name" value="Transferase(Phosphotransferase) domain 1"/>
    <property type="match status" value="1"/>
</dbReference>
<evidence type="ECO:0000256" key="2">
    <source>
        <dbReference type="ARBA" id="ARBA00022527"/>
    </source>
</evidence>
<dbReference type="SUPFAM" id="SSF56112">
    <property type="entry name" value="Protein kinase-like (PK-like)"/>
    <property type="match status" value="1"/>
</dbReference>
<keyword evidence="5 12" id="KW-0418">Kinase</keyword>
<evidence type="ECO:0000259" key="11">
    <source>
        <dbReference type="PROSITE" id="PS50011"/>
    </source>
</evidence>
<keyword evidence="3" id="KW-0808">Transferase</keyword>
<evidence type="ECO:0000256" key="4">
    <source>
        <dbReference type="ARBA" id="ARBA00022741"/>
    </source>
</evidence>
<dbReference type="OrthoDB" id="5979581at2759"/>
<evidence type="ECO:0000256" key="9">
    <source>
        <dbReference type="PROSITE-ProRule" id="PRU10141"/>
    </source>
</evidence>
<accession>A0A9P7ZIX4</accession>
<dbReference type="Gene3D" id="3.30.200.20">
    <property type="entry name" value="Phosphorylase Kinase, domain 1"/>
    <property type="match status" value="1"/>
</dbReference>
<comment type="catalytic activity">
    <reaction evidence="7">
        <text>L-threonyl-[protein] + ATP = O-phospho-L-threonyl-[protein] + ADP + H(+)</text>
        <dbReference type="Rhea" id="RHEA:46608"/>
        <dbReference type="Rhea" id="RHEA-COMP:11060"/>
        <dbReference type="Rhea" id="RHEA-COMP:11605"/>
        <dbReference type="ChEBI" id="CHEBI:15378"/>
        <dbReference type="ChEBI" id="CHEBI:30013"/>
        <dbReference type="ChEBI" id="CHEBI:30616"/>
        <dbReference type="ChEBI" id="CHEBI:61977"/>
        <dbReference type="ChEBI" id="CHEBI:456216"/>
        <dbReference type="EC" id="2.7.11.1"/>
    </reaction>
</comment>
<gene>
    <name evidence="12" type="ORF">F5Z01DRAFT_682196</name>
</gene>
<comment type="catalytic activity">
    <reaction evidence="8">
        <text>L-seryl-[protein] + ATP = O-phospho-L-seryl-[protein] + ADP + H(+)</text>
        <dbReference type="Rhea" id="RHEA:17989"/>
        <dbReference type="Rhea" id="RHEA-COMP:9863"/>
        <dbReference type="Rhea" id="RHEA-COMP:11604"/>
        <dbReference type="ChEBI" id="CHEBI:15378"/>
        <dbReference type="ChEBI" id="CHEBI:29999"/>
        <dbReference type="ChEBI" id="CHEBI:30616"/>
        <dbReference type="ChEBI" id="CHEBI:83421"/>
        <dbReference type="ChEBI" id="CHEBI:456216"/>
        <dbReference type="EC" id="2.7.11.1"/>
    </reaction>
</comment>
<protein>
    <recommendedName>
        <fullName evidence="1">non-specific serine/threonine protein kinase</fullName>
        <ecNumber evidence="1">2.7.11.1</ecNumber>
    </recommendedName>
</protein>
<dbReference type="InterPro" id="IPR017441">
    <property type="entry name" value="Protein_kinase_ATP_BS"/>
</dbReference>
<evidence type="ECO:0000256" key="8">
    <source>
        <dbReference type="ARBA" id="ARBA00048679"/>
    </source>
</evidence>
<feature type="domain" description="Protein kinase" evidence="11">
    <location>
        <begin position="55"/>
        <end position="407"/>
    </location>
</feature>
<dbReference type="InterPro" id="IPR051334">
    <property type="entry name" value="SRPK"/>
</dbReference>
<dbReference type="RefSeq" id="XP_046116877.1">
    <property type="nucleotide sequence ID" value="XM_046265747.1"/>
</dbReference>
<comment type="similarity">
    <text evidence="10">Belongs to the protein kinase superfamily.</text>
</comment>
<dbReference type="InterPro" id="IPR008271">
    <property type="entry name" value="Ser/Thr_kinase_AS"/>
</dbReference>
<dbReference type="GeneID" id="70296650"/>
<name>A0A9P7ZIX4_9HYPO</name>
<evidence type="ECO:0000256" key="5">
    <source>
        <dbReference type="ARBA" id="ARBA00022777"/>
    </source>
</evidence>
<evidence type="ECO:0000256" key="1">
    <source>
        <dbReference type="ARBA" id="ARBA00012513"/>
    </source>
</evidence>
<evidence type="ECO:0000256" key="10">
    <source>
        <dbReference type="RuleBase" id="RU000304"/>
    </source>
</evidence>
<dbReference type="GO" id="GO:0050684">
    <property type="term" value="P:regulation of mRNA processing"/>
    <property type="evidence" value="ECO:0007669"/>
    <property type="project" value="TreeGrafter"/>
</dbReference>
<evidence type="ECO:0000256" key="3">
    <source>
        <dbReference type="ARBA" id="ARBA00022679"/>
    </source>
</evidence>